<dbReference type="CDD" id="cd09272">
    <property type="entry name" value="RNase_HI_RT_Ty1"/>
    <property type="match status" value="1"/>
</dbReference>
<dbReference type="InterPro" id="IPR013103">
    <property type="entry name" value="RVT_2"/>
</dbReference>
<dbReference type="SUPFAM" id="SSF56672">
    <property type="entry name" value="DNA/RNA polymerases"/>
    <property type="match status" value="1"/>
</dbReference>
<feature type="compositionally biased region" description="Acidic residues" evidence="1">
    <location>
        <begin position="712"/>
        <end position="737"/>
    </location>
</feature>
<comment type="caution">
    <text evidence="3">The sequence shown here is derived from an EMBL/GenBank/DDBJ whole genome shotgun (WGS) entry which is preliminary data.</text>
</comment>
<evidence type="ECO:0000313" key="3">
    <source>
        <dbReference type="EMBL" id="KAK8523367.1"/>
    </source>
</evidence>
<dbReference type="Proteomes" id="UP001472677">
    <property type="component" value="Unassembled WGS sequence"/>
</dbReference>
<proteinExistence type="predicted"/>
<dbReference type="EMBL" id="JBBPBM010000043">
    <property type="protein sequence ID" value="KAK8523367.1"/>
    <property type="molecule type" value="Genomic_DNA"/>
</dbReference>
<name>A0ABR2CUQ3_9ROSI</name>
<dbReference type="InterPro" id="IPR043502">
    <property type="entry name" value="DNA/RNA_pol_sf"/>
</dbReference>
<evidence type="ECO:0000256" key="1">
    <source>
        <dbReference type="SAM" id="MobiDB-lite"/>
    </source>
</evidence>
<dbReference type="PANTHER" id="PTHR11439">
    <property type="entry name" value="GAG-POL-RELATED RETROTRANSPOSON"/>
    <property type="match status" value="1"/>
</dbReference>
<dbReference type="Pfam" id="PF07727">
    <property type="entry name" value="RVT_2"/>
    <property type="match status" value="1"/>
</dbReference>
<feature type="region of interest" description="Disordered" evidence="1">
    <location>
        <begin position="706"/>
        <end position="737"/>
    </location>
</feature>
<feature type="region of interest" description="Disordered" evidence="1">
    <location>
        <begin position="626"/>
        <end position="646"/>
    </location>
</feature>
<dbReference type="PANTHER" id="PTHR11439:SF442">
    <property type="entry name" value="CYSTEINE-RICH RLK (RECEPTOR-LIKE PROTEIN KINASE) 8"/>
    <property type="match status" value="1"/>
</dbReference>
<evidence type="ECO:0000259" key="2">
    <source>
        <dbReference type="Pfam" id="PF07727"/>
    </source>
</evidence>
<reference evidence="3 4" key="1">
    <citation type="journal article" date="2024" name="G3 (Bethesda)">
        <title>Genome assembly of Hibiscus sabdariffa L. provides insights into metabolisms of medicinal natural products.</title>
        <authorList>
            <person name="Kim T."/>
        </authorList>
    </citation>
    <scope>NUCLEOTIDE SEQUENCE [LARGE SCALE GENOMIC DNA]</scope>
    <source>
        <strain evidence="3">TK-2024</strain>
        <tissue evidence="3">Old leaves</tissue>
    </source>
</reference>
<keyword evidence="4" id="KW-1185">Reference proteome</keyword>
<sequence length="737" mass="84460">MDVKSAFLNGFINEEVYVEQPPGFEDPKFPNHVFKLSKALYGLKQAPRAWYERLSTFLVEKGFSKGKVDTTLFIKNYGKDILVVQIYVDDIIFGSTNELLCQDFAKLMQGEFEMSMMGELSFFLGLQIKQRKDGIFINQAKYIKEKLKKFGFENVKPQATPMSSSIKLDKDEGGKCVDSKLYRSMIGSLLYLTASRPDIMFSVCLCARFQANPKESHLKAVKRIFRYLQDTPSLGLWYPRDSTFVLHAFSDADYGGCKIDRKSTSGTCQFLRNMLISWFSKKQNSVALSTTEAEYISAGSCCAQVLWMKQQLLDYGIDVGTGVSVRVIPYRYEFDCFGTSFVPYRMPLKKRQRTDGSRSSNPNGAKPNLTIIYGESFNDPNNPNAMENFKEFEHYRIRRERRPQMSFLTSSAFNFRYLAQLRDWKLLPYLRLSGRYYHNLVLIFFSNARCLFDEAKEEIVAIESYLMGKTFQINPKVIATALGIEDVGVADEGPQRHNPLGSVRDLDAHDRFLHLLITWCFRPSGGKWSTIRNVDSFWLNCFRQNIRPNLARIMFIEIVDLVRDRHLVSVKSFTYGTALSHIFEKLKIDCSADLAIPLTDPINDKSLRKAKFTLFGGQWVKNNELPQGVQPVDADDAPQAPIPPPPPQAISFDPLMQYLDGKFASLLTHVDEQFATVHSRLQALETRQSSMDLTLNAFRGEWRGHNLHTHIEDDEEDGEEREEEEEIEDDEADEDNP</sequence>
<accession>A0ABR2CUQ3</accession>
<protein>
    <recommendedName>
        <fullName evidence="2">Reverse transcriptase Ty1/copia-type domain-containing protein</fullName>
    </recommendedName>
</protein>
<feature type="domain" description="Reverse transcriptase Ty1/copia-type" evidence="2">
    <location>
        <begin position="1"/>
        <end position="163"/>
    </location>
</feature>
<gene>
    <name evidence="3" type="ORF">V6N12_047887</name>
</gene>
<organism evidence="3 4">
    <name type="scientific">Hibiscus sabdariffa</name>
    <name type="common">roselle</name>
    <dbReference type="NCBI Taxonomy" id="183260"/>
    <lineage>
        <taxon>Eukaryota</taxon>
        <taxon>Viridiplantae</taxon>
        <taxon>Streptophyta</taxon>
        <taxon>Embryophyta</taxon>
        <taxon>Tracheophyta</taxon>
        <taxon>Spermatophyta</taxon>
        <taxon>Magnoliopsida</taxon>
        <taxon>eudicotyledons</taxon>
        <taxon>Gunneridae</taxon>
        <taxon>Pentapetalae</taxon>
        <taxon>rosids</taxon>
        <taxon>malvids</taxon>
        <taxon>Malvales</taxon>
        <taxon>Malvaceae</taxon>
        <taxon>Malvoideae</taxon>
        <taxon>Hibiscus</taxon>
    </lineage>
</organism>
<evidence type="ECO:0000313" key="4">
    <source>
        <dbReference type="Proteomes" id="UP001472677"/>
    </source>
</evidence>